<accession>A0A7J9KFC0</accession>
<dbReference type="Proteomes" id="UP000593575">
    <property type="component" value="Unassembled WGS sequence"/>
</dbReference>
<comment type="caution">
    <text evidence="1">The sequence shown here is derived from an EMBL/GenBank/DDBJ whole genome shotgun (WGS) entry which is preliminary data.</text>
</comment>
<dbReference type="AlphaFoldDB" id="A0A7J9KFC0"/>
<keyword evidence="2" id="KW-1185">Reference proteome</keyword>
<evidence type="ECO:0000313" key="2">
    <source>
        <dbReference type="Proteomes" id="UP000593575"/>
    </source>
</evidence>
<proteinExistence type="predicted"/>
<sequence length="23" mass="2517">MQKASSIQGLISLETSQILLDQL</sequence>
<protein>
    <submittedName>
        <fullName evidence="1">Uncharacterized protein</fullName>
    </submittedName>
</protein>
<name>A0A7J9KFC0_9ROSI</name>
<dbReference type="EMBL" id="JABFAE010413130">
    <property type="protein sequence ID" value="MBA0845133.1"/>
    <property type="molecule type" value="Genomic_DNA"/>
</dbReference>
<evidence type="ECO:0000313" key="1">
    <source>
        <dbReference type="EMBL" id="MBA0845133.1"/>
    </source>
</evidence>
<reference evidence="1 2" key="1">
    <citation type="journal article" date="2019" name="Genome Biol. Evol.">
        <title>Insights into the evolution of the New World diploid cottons (Gossypium, subgenus Houzingenia) based on genome sequencing.</title>
        <authorList>
            <person name="Grover C.E."/>
            <person name="Arick M.A. 2nd"/>
            <person name="Thrash A."/>
            <person name="Conover J.L."/>
            <person name="Sanders W.S."/>
            <person name="Peterson D.G."/>
            <person name="Frelichowski J.E."/>
            <person name="Scheffler J.A."/>
            <person name="Scheffler B.E."/>
            <person name="Wendel J.F."/>
        </authorList>
    </citation>
    <scope>NUCLEOTIDE SEQUENCE [LARGE SCALE GENOMIC DNA]</scope>
    <source>
        <strain evidence="1">6</strain>
        <tissue evidence="1">Leaf</tissue>
    </source>
</reference>
<organism evidence="1 2">
    <name type="scientific">Gossypium armourianum</name>
    <dbReference type="NCBI Taxonomy" id="34283"/>
    <lineage>
        <taxon>Eukaryota</taxon>
        <taxon>Viridiplantae</taxon>
        <taxon>Streptophyta</taxon>
        <taxon>Embryophyta</taxon>
        <taxon>Tracheophyta</taxon>
        <taxon>Spermatophyta</taxon>
        <taxon>Magnoliopsida</taxon>
        <taxon>eudicotyledons</taxon>
        <taxon>Gunneridae</taxon>
        <taxon>Pentapetalae</taxon>
        <taxon>rosids</taxon>
        <taxon>malvids</taxon>
        <taxon>Malvales</taxon>
        <taxon>Malvaceae</taxon>
        <taxon>Malvoideae</taxon>
        <taxon>Gossypium</taxon>
    </lineage>
</organism>
<gene>
    <name evidence="1" type="ORF">Goarm_023361</name>
</gene>